<dbReference type="PANTHER" id="PTHR31299">
    <property type="entry name" value="ESTERASE, PUTATIVE (AFU_ORTHOLOGUE AFUA_1G05850)-RELATED"/>
    <property type="match status" value="1"/>
</dbReference>
<dbReference type="CDD" id="cd14728">
    <property type="entry name" value="Ere-like"/>
    <property type="match status" value="1"/>
</dbReference>
<dbReference type="GO" id="GO:0046677">
    <property type="term" value="P:response to antibiotic"/>
    <property type="evidence" value="ECO:0007669"/>
    <property type="project" value="InterPro"/>
</dbReference>
<evidence type="ECO:0000313" key="1">
    <source>
        <dbReference type="EMBL" id="RVD79806.1"/>
    </source>
</evidence>
<dbReference type="PIRSF" id="PIRSF036794">
    <property type="entry name" value="UCP_erythr_ester"/>
    <property type="match status" value="1"/>
</dbReference>
<dbReference type="Gene3D" id="3.40.1660.10">
    <property type="entry name" value="EreA-like (biosynthetic domain)"/>
    <property type="match status" value="1"/>
</dbReference>
<organism evidence="1 2">
    <name type="scientific">Pseudomonas koreensis</name>
    <dbReference type="NCBI Taxonomy" id="198620"/>
    <lineage>
        <taxon>Bacteria</taxon>
        <taxon>Pseudomonadati</taxon>
        <taxon>Pseudomonadota</taxon>
        <taxon>Gammaproteobacteria</taxon>
        <taxon>Pseudomonadales</taxon>
        <taxon>Pseudomonadaceae</taxon>
        <taxon>Pseudomonas</taxon>
    </lineage>
</organism>
<gene>
    <name evidence="1" type="ORF">A9HBioS_0330</name>
</gene>
<dbReference type="EMBL" id="MKWS01000001">
    <property type="protein sequence ID" value="RVD79806.1"/>
    <property type="molecule type" value="Genomic_DNA"/>
</dbReference>
<dbReference type="SUPFAM" id="SSF159501">
    <property type="entry name" value="EreA/ChaN-like"/>
    <property type="match status" value="1"/>
</dbReference>
<evidence type="ECO:0000313" key="2">
    <source>
        <dbReference type="Proteomes" id="UP000288002"/>
    </source>
</evidence>
<dbReference type="InterPro" id="IPR007815">
    <property type="entry name" value="Emycin_Estase"/>
</dbReference>
<protein>
    <submittedName>
        <fullName evidence="1">Erythromycin esterase-like protein</fullName>
    </submittedName>
</protein>
<dbReference type="Proteomes" id="UP000288002">
    <property type="component" value="Unassembled WGS sequence"/>
</dbReference>
<dbReference type="InterPro" id="IPR052036">
    <property type="entry name" value="Hydrolase/PRTase-associated"/>
</dbReference>
<name>A0AA94ESR8_9PSED</name>
<comment type="caution">
    <text evidence="1">The sequence shown here is derived from an EMBL/GenBank/DDBJ whole genome shotgun (WGS) entry which is preliminary data.</text>
</comment>
<dbReference type="InterPro" id="IPR014622">
    <property type="entry name" value="UCP036794_erythomycin"/>
</dbReference>
<sequence length="455" mass="52150">MNAPSQNMLDNLYGSTRHIDQATITPLLRQYAEPLPALDSSAFGEMFDRYADARVVMIGEASHGTRDFYRTRAAITQRLIEQHGFNIVAVEADWPDAGHVDQYVRGLAPSAWKRHIFSRFPTWMWRNTDVRAFARWLHQYNHTLATERRVEFRGLDVYSLRNSIHEVLSYLDRVDPRLAHEARRRYGCLTPWQDDPALYGHFVERAGLMPCEQPVIEQLDAMLAEQLAGLIQNDEAFFNATQNARVVQAAEQYYRAIYRGSTASWNLRDRHMFDTLRALLEHRGPHAKAVVWAHNSHIGNAAATEMGWKGQFNIGQLCRSAYGRDAVLIGMSTDRGKVAAADDWDGDMLIKDIRPSRPDSWEHQFLKAGVPASLTDWRDPARNELRRVLSKPLLERAIGVIYRPETERGSHYFEAMLADQFDAMIWIEQTQPVTALALPKSQRLEPEDETYPFGV</sequence>
<dbReference type="Gene3D" id="3.30.1870.10">
    <property type="entry name" value="EreA-like, domain 2"/>
    <property type="match status" value="1"/>
</dbReference>
<accession>A0AA94ESR8</accession>
<dbReference type="Pfam" id="PF05139">
    <property type="entry name" value="Erythro_esteras"/>
    <property type="match status" value="1"/>
</dbReference>
<dbReference type="RefSeq" id="WP_127647339.1">
    <property type="nucleotide sequence ID" value="NZ_MKWS01000001.1"/>
</dbReference>
<dbReference type="PANTHER" id="PTHR31299:SF0">
    <property type="entry name" value="ESTERASE, PUTATIVE (AFU_ORTHOLOGUE AFUA_1G05850)-RELATED"/>
    <property type="match status" value="1"/>
</dbReference>
<reference evidence="1 2" key="1">
    <citation type="submission" date="2016-10" db="EMBL/GenBank/DDBJ databases">
        <title>Search of new enzymes for the oxidation of sulfur compounds.</title>
        <authorList>
            <person name="Novo A."/>
            <person name="Moreira I.S."/>
            <person name="Castro P.M."/>
        </authorList>
    </citation>
    <scope>NUCLEOTIDE SEQUENCE [LARGE SCALE GENOMIC DNA]</scope>
    <source>
        <strain evidence="1 2">A9</strain>
    </source>
</reference>
<dbReference type="AlphaFoldDB" id="A0AA94ESR8"/>
<proteinExistence type="predicted"/>